<comment type="caution">
    <text evidence="6">Lacks conserved residue(s) required for the propagation of feature annotation.</text>
</comment>
<name>A0A1F6WCM1_9BACT</name>
<accession>A0A1F6WCM1</accession>
<protein>
    <recommendedName>
        <fullName evidence="11">DNA-binding response regulator</fullName>
    </recommendedName>
</protein>
<reference evidence="9 10" key="1">
    <citation type="journal article" date="2016" name="Nat. Commun.">
        <title>Thousands of microbial genomes shed light on interconnected biogeochemical processes in an aquifer system.</title>
        <authorList>
            <person name="Anantharaman K."/>
            <person name="Brown C.T."/>
            <person name="Hug L.A."/>
            <person name="Sharon I."/>
            <person name="Castelle C.J."/>
            <person name="Probst A.J."/>
            <person name="Thomas B.C."/>
            <person name="Singh A."/>
            <person name="Wilkins M.J."/>
            <person name="Karaoz U."/>
            <person name="Brodie E.L."/>
            <person name="Williams K.H."/>
            <person name="Hubbard S.S."/>
            <person name="Banfield J.F."/>
        </authorList>
    </citation>
    <scope>NUCLEOTIDE SEQUENCE [LARGE SCALE GENOMIC DNA]</scope>
</reference>
<evidence type="ECO:0000256" key="1">
    <source>
        <dbReference type="ARBA" id="ARBA00022553"/>
    </source>
</evidence>
<dbReference type="PROSITE" id="PS50043">
    <property type="entry name" value="HTH_LUXR_2"/>
    <property type="match status" value="1"/>
</dbReference>
<dbReference type="InterPro" id="IPR011006">
    <property type="entry name" value="CheY-like_superfamily"/>
</dbReference>
<dbReference type="PANTHER" id="PTHR43214:SF3">
    <property type="entry name" value="RESPONSE REGULATOR UVRY"/>
    <property type="match status" value="1"/>
</dbReference>
<dbReference type="InterPro" id="IPR039420">
    <property type="entry name" value="WalR-like"/>
</dbReference>
<dbReference type="InterPro" id="IPR058245">
    <property type="entry name" value="NreC/VraR/RcsB-like_REC"/>
</dbReference>
<proteinExistence type="predicted"/>
<dbReference type="CDD" id="cd17535">
    <property type="entry name" value="REC_NarL-like"/>
    <property type="match status" value="1"/>
</dbReference>
<dbReference type="InterPro" id="IPR000792">
    <property type="entry name" value="Tscrpt_reg_LuxR_C"/>
</dbReference>
<dbReference type="SUPFAM" id="SSF52172">
    <property type="entry name" value="CheY-like"/>
    <property type="match status" value="1"/>
</dbReference>
<dbReference type="SMART" id="SM00448">
    <property type="entry name" value="REC"/>
    <property type="match status" value="1"/>
</dbReference>
<dbReference type="PANTHER" id="PTHR43214">
    <property type="entry name" value="TWO-COMPONENT RESPONSE REGULATOR"/>
    <property type="match status" value="1"/>
</dbReference>
<evidence type="ECO:0000256" key="6">
    <source>
        <dbReference type="PROSITE-ProRule" id="PRU00169"/>
    </source>
</evidence>
<evidence type="ECO:0000256" key="2">
    <source>
        <dbReference type="ARBA" id="ARBA00023012"/>
    </source>
</evidence>
<keyword evidence="1" id="KW-0597">Phosphoprotein</keyword>
<keyword evidence="5" id="KW-0804">Transcription</keyword>
<sequence length="220" mass="24661">MSTIVLADRHRMFTQSLRVVFEQRLQEFRVVELHSGVEVVEFCRTNHPEVLIVGMSMSDLNGLEVTAEVMRHSSMTKVIMLLGLGQTAEVMNVIKGGAQGYLLKSESLECLLKSVLVVTSGDSYFSPQIACDVAKFLQKRKSNPSFNSLLESLSPREMQVLRLVIEGKTSKEIAHLLDLNSETVRTYRKTMMRKMGIKNVVILTRVAMQAGFLASFDMGE</sequence>
<evidence type="ECO:0000256" key="5">
    <source>
        <dbReference type="ARBA" id="ARBA00023163"/>
    </source>
</evidence>
<dbReference type="GO" id="GO:0003677">
    <property type="term" value="F:DNA binding"/>
    <property type="evidence" value="ECO:0007669"/>
    <property type="project" value="UniProtKB-KW"/>
</dbReference>
<keyword evidence="4" id="KW-0238">DNA-binding</keyword>
<dbReference type="Proteomes" id="UP000177052">
    <property type="component" value="Unassembled WGS sequence"/>
</dbReference>
<feature type="domain" description="HTH luxR-type" evidence="7">
    <location>
        <begin position="146"/>
        <end position="211"/>
    </location>
</feature>
<organism evidence="9 10">
    <name type="scientific">Candidatus Nomurabacteria bacterium RIFCSPHIGHO2_12_FULL_37_29</name>
    <dbReference type="NCBI Taxonomy" id="1801759"/>
    <lineage>
        <taxon>Bacteria</taxon>
        <taxon>Candidatus Nomuraibacteriota</taxon>
    </lineage>
</organism>
<keyword evidence="3" id="KW-0805">Transcription regulation</keyword>
<evidence type="ECO:0000313" key="10">
    <source>
        <dbReference type="Proteomes" id="UP000177052"/>
    </source>
</evidence>
<dbReference type="CDD" id="cd06170">
    <property type="entry name" value="LuxR_C_like"/>
    <property type="match status" value="1"/>
</dbReference>
<evidence type="ECO:0008006" key="11">
    <source>
        <dbReference type="Google" id="ProtNLM"/>
    </source>
</evidence>
<feature type="domain" description="Response regulatory" evidence="8">
    <location>
        <begin position="3"/>
        <end position="119"/>
    </location>
</feature>
<dbReference type="Pfam" id="PF00072">
    <property type="entry name" value="Response_reg"/>
    <property type="match status" value="1"/>
</dbReference>
<gene>
    <name evidence="9" type="ORF">A3F19_00525</name>
</gene>
<dbReference type="InterPro" id="IPR016032">
    <property type="entry name" value="Sig_transdc_resp-reg_C-effctor"/>
</dbReference>
<comment type="caution">
    <text evidence="9">The sequence shown here is derived from an EMBL/GenBank/DDBJ whole genome shotgun (WGS) entry which is preliminary data.</text>
</comment>
<evidence type="ECO:0000313" key="9">
    <source>
        <dbReference type="EMBL" id="OGI79445.1"/>
    </source>
</evidence>
<dbReference type="SUPFAM" id="SSF46894">
    <property type="entry name" value="C-terminal effector domain of the bipartite response regulators"/>
    <property type="match status" value="1"/>
</dbReference>
<keyword evidence="2" id="KW-0902">Two-component regulatory system</keyword>
<dbReference type="Pfam" id="PF00196">
    <property type="entry name" value="GerE"/>
    <property type="match status" value="1"/>
</dbReference>
<dbReference type="EMBL" id="MFUJ01000009">
    <property type="protein sequence ID" value="OGI79445.1"/>
    <property type="molecule type" value="Genomic_DNA"/>
</dbReference>
<dbReference type="SMART" id="SM00421">
    <property type="entry name" value="HTH_LUXR"/>
    <property type="match status" value="1"/>
</dbReference>
<dbReference type="InterPro" id="IPR001789">
    <property type="entry name" value="Sig_transdc_resp-reg_receiver"/>
</dbReference>
<dbReference type="GO" id="GO:0006355">
    <property type="term" value="P:regulation of DNA-templated transcription"/>
    <property type="evidence" value="ECO:0007669"/>
    <property type="project" value="InterPro"/>
</dbReference>
<evidence type="ECO:0000259" key="8">
    <source>
        <dbReference type="PROSITE" id="PS50110"/>
    </source>
</evidence>
<dbReference type="AlphaFoldDB" id="A0A1F6WCM1"/>
<evidence type="ECO:0000256" key="4">
    <source>
        <dbReference type="ARBA" id="ARBA00023125"/>
    </source>
</evidence>
<dbReference type="GO" id="GO:0000160">
    <property type="term" value="P:phosphorelay signal transduction system"/>
    <property type="evidence" value="ECO:0007669"/>
    <property type="project" value="UniProtKB-KW"/>
</dbReference>
<dbReference type="PROSITE" id="PS50110">
    <property type="entry name" value="RESPONSE_REGULATORY"/>
    <property type="match status" value="1"/>
</dbReference>
<dbReference type="Gene3D" id="3.40.50.2300">
    <property type="match status" value="1"/>
</dbReference>
<dbReference type="PRINTS" id="PR00038">
    <property type="entry name" value="HTHLUXR"/>
</dbReference>
<evidence type="ECO:0000259" key="7">
    <source>
        <dbReference type="PROSITE" id="PS50043"/>
    </source>
</evidence>
<evidence type="ECO:0000256" key="3">
    <source>
        <dbReference type="ARBA" id="ARBA00023015"/>
    </source>
</evidence>